<dbReference type="Gene3D" id="2.30.29.30">
    <property type="entry name" value="Pleckstrin-homology domain (PH domain)/Phosphotyrosine-binding domain (PTB)"/>
    <property type="match status" value="1"/>
</dbReference>
<feature type="binding site" evidence="15">
    <location>
        <position position="853"/>
    </location>
    <ligand>
        <name>ATP</name>
        <dbReference type="ChEBI" id="CHEBI:30616"/>
    </ligand>
</feature>
<feature type="domain" description="PH" evidence="17">
    <location>
        <begin position="717"/>
        <end position="816"/>
    </location>
</feature>
<dbReference type="eggNOG" id="KOG0032">
    <property type="taxonomic scope" value="Eukaryota"/>
</dbReference>
<dbReference type="SMART" id="SM00233">
    <property type="entry name" value="PH"/>
    <property type="match status" value="1"/>
</dbReference>
<evidence type="ECO:0000256" key="15">
    <source>
        <dbReference type="PROSITE-ProRule" id="PRU10141"/>
    </source>
</evidence>
<evidence type="ECO:0000313" key="20">
    <source>
        <dbReference type="EMBL" id="CAI76549.1"/>
    </source>
</evidence>
<dbReference type="InterPro" id="IPR002048">
    <property type="entry name" value="EF_hand_dom"/>
</dbReference>
<dbReference type="AlphaFoldDB" id="Q4U9F4"/>
<gene>
    <name evidence="20" type="ORF">TA08840</name>
</gene>
<evidence type="ECO:0000256" key="4">
    <source>
        <dbReference type="ARBA" id="ARBA00022527"/>
    </source>
</evidence>
<keyword evidence="8 15" id="KW-0547">Nucleotide-binding</keyword>
<dbReference type="STRING" id="5874.Q4U9F4"/>
<dbReference type="KEGG" id="tan:TA08840"/>
<dbReference type="Pfam" id="PF00169">
    <property type="entry name" value="PH"/>
    <property type="match status" value="1"/>
</dbReference>
<dbReference type="EMBL" id="CR940353">
    <property type="protein sequence ID" value="CAI76549.1"/>
    <property type="molecule type" value="Genomic_DNA"/>
</dbReference>
<evidence type="ECO:0000256" key="5">
    <source>
        <dbReference type="ARBA" id="ARBA00022679"/>
    </source>
</evidence>
<feature type="compositionally biased region" description="Low complexity" evidence="16">
    <location>
        <begin position="1151"/>
        <end position="1169"/>
    </location>
</feature>
<comment type="catalytic activity">
    <reaction evidence="14">
        <text>L-seryl-[protein] + ATP = O-phospho-L-seryl-[protein] + ADP + H(+)</text>
        <dbReference type="Rhea" id="RHEA:17989"/>
        <dbReference type="Rhea" id="RHEA-COMP:9863"/>
        <dbReference type="Rhea" id="RHEA-COMP:11604"/>
        <dbReference type="ChEBI" id="CHEBI:15378"/>
        <dbReference type="ChEBI" id="CHEBI:29999"/>
        <dbReference type="ChEBI" id="CHEBI:30616"/>
        <dbReference type="ChEBI" id="CHEBI:83421"/>
        <dbReference type="ChEBI" id="CHEBI:456216"/>
        <dbReference type="EC" id="2.7.11.1"/>
    </reaction>
</comment>
<dbReference type="FunFam" id="3.30.200.20:FF:000315">
    <property type="entry name" value="Calcium-dependent protein kinase 3"/>
    <property type="match status" value="1"/>
</dbReference>
<feature type="compositionally biased region" description="Low complexity" evidence="16">
    <location>
        <begin position="238"/>
        <end position="255"/>
    </location>
</feature>
<evidence type="ECO:0000256" key="10">
    <source>
        <dbReference type="ARBA" id="ARBA00022837"/>
    </source>
</evidence>
<evidence type="ECO:0000256" key="13">
    <source>
        <dbReference type="ARBA" id="ARBA00047899"/>
    </source>
</evidence>
<dbReference type="GO" id="GO:0005524">
    <property type="term" value="F:ATP binding"/>
    <property type="evidence" value="ECO:0007669"/>
    <property type="project" value="UniProtKB-UniRule"/>
</dbReference>
<evidence type="ECO:0000256" key="8">
    <source>
        <dbReference type="ARBA" id="ARBA00022741"/>
    </source>
</evidence>
<evidence type="ECO:0000256" key="3">
    <source>
        <dbReference type="ARBA" id="ARBA00012513"/>
    </source>
</evidence>
<dbReference type="GeneID" id="3863201"/>
<feature type="region of interest" description="Disordered" evidence="16">
    <location>
        <begin position="238"/>
        <end position="264"/>
    </location>
</feature>
<dbReference type="PROSITE" id="PS00107">
    <property type="entry name" value="PROTEIN_KINASE_ATP"/>
    <property type="match status" value="1"/>
</dbReference>
<dbReference type="InParanoid" id="Q4U9F4"/>
<dbReference type="InterPro" id="IPR008271">
    <property type="entry name" value="Ser/Thr_kinase_AS"/>
</dbReference>
<comment type="subunit">
    <text evidence="2">Monomer.</text>
</comment>
<evidence type="ECO:0000256" key="14">
    <source>
        <dbReference type="ARBA" id="ARBA00048679"/>
    </source>
</evidence>
<dbReference type="PROSITE" id="PS50003">
    <property type="entry name" value="PH_DOMAIN"/>
    <property type="match status" value="1"/>
</dbReference>
<dbReference type="InterPro" id="IPR001849">
    <property type="entry name" value="PH_domain"/>
</dbReference>
<evidence type="ECO:0000259" key="17">
    <source>
        <dbReference type="PROSITE" id="PS50003"/>
    </source>
</evidence>
<evidence type="ECO:0000256" key="1">
    <source>
        <dbReference type="ARBA" id="ARBA00001946"/>
    </source>
</evidence>
<dbReference type="PROSITE" id="PS50011">
    <property type="entry name" value="PROTEIN_KINASE_DOM"/>
    <property type="match status" value="1"/>
</dbReference>
<sequence length="1191" mass="137331">MGGVFSTNYGLKNKYVKERLKKFDPNEIEMLYKIYKELSSRSSSNGIDKETFLQYFNFPGLWGEQLFRKFDCNYSGAVELEEFLLGISVSCRGTRSEKIFVLFKLFDLNNDNLIHKFELITMLSNFPQISKYLYTSIDKSDSIFNTRNRNLKILDRNVKLNSHIFKSLSTNDHGDTYGTPTNKLYNINGNKFSKEHFSKENLSNENNLKENLFNGKFPKETMSSDNISNEIFNEGVFKKSSSKGPESSSNSSNNVRKVKRNNKSEYNSRSLTDFSFDSKSLTSYINNYYKDFNDYENFSYITPNYRNINRKLTKRTYSLTKLDKLNNFTEYQPNNYDLYLENCDSSSFEVSEAEDLVKYEKNPILDTWDDEEFPDLNNYSTNVEDTMMLVKSIINEYEENEDLERSTMDLEMLVDHIFEECEFNETGSLNFQKFKAWLEKNDSILTIFSECLHEEVWGLDGNAFHPEKSFSAEAFDKINTMSPNDDTDVDGMPSKDLDFDENTIRTIYQIFLVKGKHPFAYTLENNPNSLVSEELVEHMKTMNMVPRLEIKNTSNDSVGNTDKYFYEIFACPNCKTPFLMCPVCYKKHHALSLHIESNNVYITCSECCSSNEKGIGVFNSCWICCWSFNQIFNSQSCQKTSNSIDTISSNNSVGRSLNQDSSDLKISSSSCFEKKSSSSCFQKKSSSSSFEKKSSSSCFLKSSSKSDVDSDNINFNISTKAGVMFKIGKTLHQWKSRYYVLIGNILYYYKDKSSTRPRGCIFLEGCYLYSIRKKRLGNKYGFSICHKGTKISKRDFYVDTMKEFLDWVEVLTHAMNQQTLTNKYEIFEALGQGKFSVVYRGVSRKTGVEYAVKIIDKNKITHQERELLRSEISILKLLKHNNVIFLKEIIDMKDTLYIIMELVRGGELYDLIHSEHRLSESHTHRIISQLLQTVAYLHNCGIVHRDLKPENLLLTDKTELASIKLTDFGLSTLCGPNDILIQPCGTLAYVAPEVLTMQGYNQKSDVWSIGVIMYLLIRGRLPFPIKRSTSVNVTDHYKLTFDGPIWKATSSSARDLIKKLLEIDPIRRISVFEALDHIWVKNFVAVDHDSPRISNLSNQVFNDEFYQSLTNDNDNTFVLPYSESCNNNLNKLNVLENVMNSNESQKKKPPNNSINSTTSSRNSINSQNNYTKRNPPNNLINSRKTVNIQKI</sequence>
<dbReference type="CDD" id="cd05117">
    <property type="entry name" value="STKc_CAMK"/>
    <property type="match status" value="1"/>
</dbReference>
<comment type="catalytic activity">
    <reaction evidence="13">
        <text>L-threonyl-[protein] + ATP = O-phospho-L-threonyl-[protein] + ADP + H(+)</text>
        <dbReference type="Rhea" id="RHEA:46608"/>
        <dbReference type="Rhea" id="RHEA-COMP:11060"/>
        <dbReference type="Rhea" id="RHEA-COMP:11605"/>
        <dbReference type="ChEBI" id="CHEBI:15378"/>
        <dbReference type="ChEBI" id="CHEBI:30013"/>
        <dbReference type="ChEBI" id="CHEBI:30616"/>
        <dbReference type="ChEBI" id="CHEBI:61977"/>
        <dbReference type="ChEBI" id="CHEBI:456216"/>
        <dbReference type="EC" id="2.7.11.1"/>
    </reaction>
</comment>
<dbReference type="PROSITE" id="PS50222">
    <property type="entry name" value="EF_HAND_2"/>
    <property type="match status" value="1"/>
</dbReference>
<reference evidence="20 21" key="1">
    <citation type="journal article" date="2005" name="Science">
        <title>Genome of the host-cell transforming parasite Theileria annulata compared with T. parva.</title>
        <authorList>
            <person name="Pain A."/>
            <person name="Renauld H."/>
            <person name="Berriman M."/>
            <person name="Murphy L."/>
            <person name="Yeats C.A."/>
            <person name="Weir W."/>
            <person name="Kerhornou A."/>
            <person name="Aslett M."/>
            <person name="Bishop R."/>
            <person name="Bouchier C."/>
            <person name="Cochet M."/>
            <person name="Coulson R.M.R."/>
            <person name="Cronin A."/>
            <person name="de Villiers E.P."/>
            <person name="Fraser A."/>
            <person name="Fosker N."/>
            <person name="Gardner M."/>
            <person name="Goble A."/>
            <person name="Griffiths-Jones S."/>
            <person name="Harris D.E."/>
            <person name="Katzer F."/>
            <person name="Larke N."/>
            <person name="Lord A."/>
            <person name="Maser P."/>
            <person name="McKellar S."/>
            <person name="Mooney P."/>
            <person name="Morton F."/>
            <person name="Nene V."/>
            <person name="O'Neil S."/>
            <person name="Price C."/>
            <person name="Quail M.A."/>
            <person name="Rabbinowitsch E."/>
            <person name="Rawlings N.D."/>
            <person name="Rutter S."/>
            <person name="Saunders D."/>
            <person name="Seeger K."/>
            <person name="Shah T."/>
            <person name="Squares R."/>
            <person name="Squares S."/>
            <person name="Tivey A."/>
            <person name="Walker A.R."/>
            <person name="Woodward J."/>
            <person name="Dobbelaere D.A.E."/>
            <person name="Langsley G."/>
            <person name="Rajandream M.A."/>
            <person name="McKeever D."/>
            <person name="Shiels B."/>
            <person name="Tait A."/>
            <person name="Barrell B.G."/>
            <person name="Hall N."/>
        </authorList>
    </citation>
    <scope>NUCLEOTIDE SEQUENCE [LARGE SCALE GENOMIC DNA]</scope>
    <source>
        <strain evidence="21">Ankara</strain>
    </source>
</reference>
<dbReference type="SUPFAM" id="SSF47473">
    <property type="entry name" value="EF-hand"/>
    <property type="match status" value="1"/>
</dbReference>
<dbReference type="VEuPathDB" id="PiroplasmaDB:TA08840"/>
<evidence type="ECO:0000313" key="21">
    <source>
        <dbReference type="Proteomes" id="UP000001950"/>
    </source>
</evidence>
<dbReference type="InterPro" id="IPR000719">
    <property type="entry name" value="Prot_kinase_dom"/>
</dbReference>
<keyword evidence="21" id="KW-1185">Reference proteome</keyword>
<dbReference type="InterPro" id="IPR011009">
    <property type="entry name" value="Kinase-like_dom_sf"/>
</dbReference>
<dbReference type="RefSeq" id="XP_953174.1">
    <property type="nucleotide sequence ID" value="XM_948081.1"/>
</dbReference>
<dbReference type="InterPro" id="IPR011992">
    <property type="entry name" value="EF-hand-dom_pair"/>
</dbReference>
<dbReference type="Proteomes" id="UP000001950">
    <property type="component" value="Chromosome 4"/>
</dbReference>
<comment type="cofactor">
    <cofactor evidence="1">
        <name>Mg(2+)</name>
        <dbReference type="ChEBI" id="CHEBI:18420"/>
    </cofactor>
</comment>
<keyword evidence="11 15" id="KW-0067">ATP-binding</keyword>
<dbReference type="SMART" id="SM00054">
    <property type="entry name" value="EFh"/>
    <property type="match status" value="3"/>
</dbReference>
<dbReference type="Gene3D" id="1.10.510.10">
    <property type="entry name" value="Transferase(Phosphotransferase) domain 1"/>
    <property type="match status" value="1"/>
</dbReference>
<evidence type="ECO:0000256" key="16">
    <source>
        <dbReference type="SAM" id="MobiDB-lite"/>
    </source>
</evidence>
<protein>
    <recommendedName>
        <fullName evidence="3">non-specific serine/threonine protein kinase</fullName>
        <ecNumber evidence="3">2.7.11.1</ecNumber>
    </recommendedName>
</protein>
<dbReference type="PANTHER" id="PTHR24347">
    <property type="entry name" value="SERINE/THREONINE-PROTEIN KINASE"/>
    <property type="match status" value="1"/>
</dbReference>
<proteinExistence type="inferred from homology"/>
<feature type="compositionally biased region" description="Polar residues" evidence="16">
    <location>
        <begin position="1170"/>
        <end position="1191"/>
    </location>
</feature>
<dbReference type="SMART" id="SM00220">
    <property type="entry name" value="S_TKc"/>
    <property type="match status" value="1"/>
</dbReference>
<dbReference type="FunFam" id="1.10.510.10:FF:000571">
    <property type="entry name" value="Maternal embryonic leucine zipper kinase"/>
    <property type="match status" value="1"/>
</dbReference>
<evidence type="ECO:0000259" key="18">
    <source>
        <dbReference type="PROSITE" id="PS50011"/>
    </source>
</evidence>
<organism evidence="20 21">
    <name type="scientific">Theileria annulata</name>
    <dbReference type="NCBI Taxonomy" id="5874"/>
    <lineage>
        <taxon>Eukaryota</taxon>
        <taxon>Sar</taxon>
        <taxon>Alveolata</taxon>
        <taxon>Apicomplexa</taxon>
        <taxon>Aconoidasida</taxon>
        <taxon>Piroplasmida</taxon>
        <taxon>Theileriidae</taxon>
        <taxon>Theileria</taxon>
    </lineage>
</organism>
<keyword evidence="10" id="KW-0106">Calcium</keyword>
<dbReference type="SUPFAM" id="SSF50729">
    <property type="entry name" value="PH domain-like"/>
    <property type="match status" value="1"/>
</dbReference>
<feature type="domain" description="EF-hand" evidence="19">
    <location>
        <begin position="94"/>
        <end position="129"/>
    </location>
</feature>
<evidence type="ECO:0000256" key="11">
    <source>
        <dbReference type="ARBA" id="ARBA00022840"/>
    </source>
</evidence>
<evidence type="ECO:0000256" key="9">
    <source>
        <dbReference type="ARBA" id="ARBA00022777"/>
    </source>
</evidence>
<feature type="region of interest" description="Disordered" evidence="16">
    <location>
        <begin position="1141"/>
        <end position="1191"/>
    </location>
</feature>
<name>Q4U9F4_THEAN</name>
<dbReference type="PROSITE" id="PS00108">
    <property type="entry name" value="PROTEIN_KINASE_ST"/>
    <property type="match status" value="1"/>
</dbReference>
<evidence type="ECO:0000256" key="7">
    <source>
        <dbReference type="ARBA" id="ARBA00022737"/>
    </source>
</evidence>
<keyword evidence="5" id="KW-0808">Transferase</keyword>
<evidence type="ECO:0000259" key="19">
    <source>
        <dbReference type="PROSITE" id="PS50222"/>
    </source>
</evidence>
<evidence type="ECO:0000256" key="12">
    <source>
        <dbReference type="ARBA" id="ARBA00024334"/>
    </source>
</evidence>
<dbReference type="InterPro" id="IPR011993">
    <property type="entry name" value="PH-like_dom_sf"/>
</dbReference>
<accession>Q4U9F4</accession>
<dbReference type="GO" id="GO:0004674">
    <property type="term" value="F:protein serine/threonine kinase activity"/>
    <property type="evidence" value="ECO:0007669"/>
    <property type="project" value="UniProtKB-KW"/>
</dbReference>
<evidence type="ECO:0000256" key="6">
    <source>
        <dbReference type="ARBA" id="ARBA00022723"/>
    </source>
</evidence>
<evidence type="ECO:0000256" key="2">
    <source>
        <dbReference type="ARBA" id="ARBA00011245"/>
    </source>
</evidence>
<dbReference type="InterPro" id="IPR017441">
    <property type="entry name" value="Protein_kinase_ATP_BS"/>
</dbReference>
<dbReference type="OMA" id="PRGCIFL"/>
<comment type="similarity">
    <text evidence="12">Belongs to the protein kinase superfamily. Ser/Thr protein kinase family. CDPK subfamily.</text>
</comment>
<keyword evidence="7" id="KW-0677">Repeat</keyword>
<feature type="domain" description="Protein kinase" evidence="18">
    <location>
        <begin position="824"/>
        <end position="1080"/>
    </location>
</feature>
<dbReference type="FunCoup" id="Q4U9F4">
    <property type="interactions" value="13"/>
</dbReference>
<dbReference type="OrthoDB" id="40902at2759"/>
<dbReference type="SUPFAM" id="SSF56112">
    <property type="entry name" value="Protein kinase-like (PK-like)"/>
    <property type="match status" value="1"/>
</dbReference>
<dbReference type="EC" id="2.7.11.1" evidence="3"/>
<keyword evidence="6" id="KW-0479">Metal-binding</keyword>
<dbReference type="Pfam" id="PF00069">
    <property type="entry name" value="Pkinase"/>
    <property type="match status" value="1"/>
</dbReference>
<keyword evidence="9" id="KW-0418">Kinase</keyword>
<dbReference type="GO" id="GO:0005509">
    <property type="term" value="F:calcium ion binding"/>
    <property type="evidence" value="ECO:0007669"/>
    <property type="project" value="InterPro"/>
</dbReference>
<keyword evidence="4" id="KW-0723">Serine/threonine-protein kinase</keyword>
<dbReference type="Gene3D" id="1.10.238.10">
    <property type="entry name" value="EF-hand"/>
    <property type="match status" value="1"/>
</dbReference>